<dbReference type="InParanoid" id="A0A1D6HYY1"/>
<feature type="region of interest" description="Disordered" evidence="1">
    <location>
        <begin position="1"/>
        <end position="36"/>
    </location>
</feature>
<organism evidence="2">
    <name type="scientific">Zea mays</name>
    <name type="common">Maize</name>
    <dbReference type="NCBI Taxonomy" id="4577"/>
    <lineage>
        <taxon>Eukaryota</taxon>
        <taxon>Viridiplantae</taxon>
        <taxon>Streptophyta</taxon>
        <taxon>Embryophyta</taxon>
        <taxon>Tracheophyta</taxon>
        <taxon>Spermatophyta</taxon>
        <taxon>Magnoliopsida</taxon>
        <taxon>Liliopsida</taxon>
        <taxon>Poales</taxon>
        <taxon>Poaceae</taxon>
        <taxon>PACMAD clade</taxon>
        <taxon>Panicoideae</taxon>
        <taxon>Andropogonodae</taxon>
        <taxon>Andropogoneae</taxon>
        <taxon>Tripsacinae</taxon>
        <taxon>Zea</taxon>
    </lineage>
</organism>
<feature type="compositionally biased region" description="Pro residues" evidence="1">
    <location>
        <begin position="1"/>
        <end position="11"/>
    </location>
</feature>
<gene>
    <name evidence="2" type="ORF">ZEAMMB73_Zm00001d019584</name>
</gene>
<dbReference type="EMBL" id="CM007650">
    <property type="protein sequence ID" value="ONM53303.1"/>
    <property type="molecule type" value="Genomic_DNA"/>
</dbReference>
<dbReference type="AlphaFoldDB" id="A0A1D6HYY1"/>
<sequence>MQPPQHYPPTPEAGSQGPGPAPPPSTRHPCNSARAPSRLCRDPVGFMLHDDGAGAQEPTPTTLHCFRVGALCEKAKEILIEESKVQKFFLYANDEDAAEDGDQDAELLIPRFEKG</sequence>
<name>A0A1D6HYY1_MAIZE</name>
<evidence type="ECO:0000313" key="2">
    <source>
        <dbReference type="EMBL" id="ONM53303.1"/>
    </source>
</evidence>
<protein>
    <submittedName>
        <fullName evidence="2">Uncharacterized protein</fullName>
    </submittedName>
</protein>
<reference evidence="2" key="1">
    <citation type="submission" date="2015-12" db="EMBL/GenBank/DDBJ databases">
        <title>Update maize B73 reference genome by single molecule sequencing technologies.</title>
        <authorList>
            <consortium name="Maize Genome Sequencing Project"/>
            <person name="Ware D."/>
        </authorList>
    </citation>
    <scope>NUCLEOTIDE SEQUENCE [LARGE SCALE GENOMIC DNA]</scope>
    <source>
        <tissue evidence="2">Seedling</tissue>
    </source>
</reference>
<proteinExistence type="predicted"/>
<evidence type="ECO:0000256" key="1">
    <source>
        <dbReference type="SAM" id="MobiDB-lite"/>
    </source>
</evidence>
<accession>A0A1D6HYY1</accession>